<dbReference type="SUPFAM" id="SSF46955">
    <property type="entry name" value="Putative DNA-binding domain"/>
    <property type="match status" value="1"/>
</dbReference>
<dbReference type="InterPro" id="IPR009061">
    <property type="entry name" value="DNA-bd_dom_put_sf"/>
</dbReference>
<dbReference type="EMBL" id="JAUHMF010000001">
    <property type="protein sequence ID" value="MDT8898257.1"/>
    <property type="molecule type" value="Genomic_DNA"/>
</dbReference>
<dbReference type="RefSeq" id="WP_315624902.1">
    <property type="nucleotide sequence ID" value="NZ_JAUHMF010000001.1"/>
</dbReference>
<keyword evidence="2" id="KW-1185">Reference proteome</keyword>
<accession>A0ABU3NN50</accession>
<sequence length="133" mass="15268">MRDLVEKGKIRAGIFPGSDEVLVSEDEVRSEAIQEKGLRKEDLPEYQKHAEKRGRPIWISEAARRYGIPHQTIIRWVKCGYIKQLGVDRNKVLIDEADIAYCSEIYKKRGRQGRVLFNPDGTPYKPKTGPLAM</sequence>
<reference evidence="1 2" key="1">
    <citation type="submission" date="2023-07" db="EMBL/GenBank/DDBJ databases">
        <title>Novel species of Thermanaerothrix with wide hydrolytic capabilities.</title>
        <authorList>
            <person name="Zayulina K.S."/>
            <person name="Podosokorskaya O.A."/>
            <person name="Elcheninov A.G."/>
        </authorList>
    </citation>
    <scope>NUCLEOTIDE SEQUENCE [LARGE SCALE GENOMIC DNA]</scope>
    <source>
        <strain evidence="1 2">4228-RoL</strain>
    </source>
</reference>
<evidence type="ECO:0000313" key="1">
    <source>
        <dbReference type="EMBL" id="MDT8898257.1"/>
    </source>
</evidence>
<evidence type="ECO:0008006" key="3">
    <source>
        <dbReference type="Google" id="ProtNLM"/>
    </source>
</evidence>
<dbReference type="Proteomes" id="UP001254165">
    <property type="component" value="Unassembled WGS sequence"/>
</dbReference>
<comment type="caution">
    <text evidence="1">The sequence shown here is derived from an EMBL/GenBank/DDBJ whole genome shotgun (WGS) entry which is preliminary data.</text>
</comment>
<name>A0ABU3NN50_9CHLR</name>
<organism evidence="1 2">
    <name type="scientific">Thermanaerothrix solaris</name>
    <dbReference type="NCBI Taxonomy" id="3058434"/>
    <lineage>
        <taxon>Bacteria</taxon>
        <taxon>Bacillati</taxon>
        <taxon>Chloroflexota</taxon>
        <taxon>Anaerolineae</taxon>
        <taxon>Anaerolineales</taxon>
        <taxon>Anaerolineaceae</taxon>
        <taxon>Thermanaerothrix</taxon>
    </lineage>
</organism>
<protein>
    <recommendedName>
        <fullName evidence="3">Helix-turn-helix domain-containing protein</fullName>
    </recommendedName>
</protein>
<proteinExistence type="predicted"/>
<evidence type="ECO:0000313" key="2">
    <source>
        <dbReference type="Proteomes" id="UP001254165"/>
    </source>
</evidence>
<gene>
    <name evidence="1" type="ORF">QYE77_08250</name>
</gene>